<keyword evidence="2" id="KW-1185">Reference proteome</keyword>
<dbReference type="RefSeq" id="WP_230218072.1">
    <property type="nucleotide sequence ID" value="NZ_JAJKFT010000004.1"/>
</dbReference>
<sequence length="155" mass="17558">MELSSHRLSNVNFRFQFADTKFDLQILDSDSERVIDGNLLPDDLERDNESVVGDVFRISTPAFVTSNRYTKVLWELVGLNDRPVLLDRTDISTNLGDLAIGRAGMDHPGKADAFANGVFIMLWPHRPLFHDRQRSVKRDPFLNRFQACPVSGGLL</sequence>
<accession>A0A9X1SGF8</accession>
<proteinExistence type="predicted"/>
<evidence type="ECO:0000313" key="2">
    <source>
        <dbReference type="Proteomes" id="UP001139103"/>
    </source>
</evidence>
<reference evidence="1" key="1">
    <citation type="submission" date="2021-11" db="EMBL/GenBank/DDBJ databases">
        <title>Genome sequence.</title>
        <authorList>
            <person name="Sun Q."/>
        </authorList>
    </citation>
    <scope>NUCLEOTIDE SEQUENCE</scope>
    <source>
        <strain evidence="1">JC732</strain>
    </source>
</reference>
<dbReference type="AlphaFoldDB" id="A0A9X1SGF8"/>
<protein>
    <submittedName>
        <fullName evidence="1">Uncharacterized protein</fullName>
    </submittedName>
</protein>
<organism evidence="1 2">
    <name type="scientific">Blastopirellula sediminis</name>
    <dbReference type="NCBI Taxonomy" id="2894196"/>
    <lineage>
        <taxon>Bacteria</taxon>
        <taxon>Pseudomonadati</taxon>
        <taxon>Planctomycetota</taxon>
        <taxon>Planctomycetia</taxon>
        <taxon>Pirellulales</taxon>
        <taxon>Pirellulaceae</taxon>
        <taxon>Blastopirellula</taxon>
    </lineage>
</organism>
<name>A0A9X1SGF8_9BACT</name>
<evidence type="ECO:0000313" key="1">
    <source>
        <dbReference type="EMBL" id="MCC9628646.1"/>
    </source>
</evidence>
<dbReference type="EMBL" id="JAJKFT010000004">
    <property type="protein sequence ID" value="MCC9628646.1"/>
    <property type="molecule type" value="Genomic_DNA"/>
</dbReference>
<dbReference type="Proteomes" id="UP001139103">
    <property type="component" value="Unassembled WGS sequence"/>
</dbReference>
<comment type="caution">
    <text evidence="1">The sequence shown here is derived from an EMBL/GenBank/DDBJ whole genome shotgun (WGS) entry which is preliminary data.</text>
</comment>
<gene>
    <name evidence="1" type="ORF">LOC68_09570</name>
</gene>